<gene>
    <name evidence="2" type="ORF">DCAF_LOCUS8637</name>
</gene>
<evidence type="ECO:0000256" key="1">
    <source>
        <dbReference type="SAM" id="MobiDB-lite"/>
    </source>
</evidence>
<dbReference type="Proteomes" id="UP001314170">
    <property type="component" value="Unassembled WGS sequence"/>
</dbReference>
<dbReference type="AlphaFoldDB" id="A0AAV1RAB7"/>
<feature type="region of interest" description="Disordered" evidence="1">
    <location>
        <begin position="31"/>
        <end position="74"/>
    </location>
</feature>
<accession>A0AAV1RAB7</accession>
<name>A0AAV1RAB7_9ROSI</name>
<comment type="caution">
    <text evidence="2">The sequence shown here is derived from an EMBL/GenBank/DDBJ whole genome shotgun (WGS) entry which is preliminary data.</text>
</comment>
<reference evidence="2 3" key="1">
    <citation type="submission" date="2024-01" db="EMBL/GenBank/DDBJ databases">
        <authorList>
            <person name="Waweru B."/>
        </authorList>
    </citation>
    <scope>NUCLEOTIDE SEQUENCE [LARGE SCALE GENOMIC DNA]</scope>
</reference>
<evidence type="ECO:0000313" key="3">
    <source>
        <dbReference type="Proteomes" id="UP001314170"/>
    </source>
</evidence>
<feature type="non-terminal residue" evidence="2">
    <location>
        <position position="1"/>
    </location>
</feature>
<keyword evidence="3" id="KW-1185">Reference proteome</keyword>
<feature type="compositionally biased region" description="Basic and acidic residues" evidence="1">
    <location>
        <begin position="51"/>
        <end position="71"/>
    </location>
</feature>
<organism evidence="2 3">
    <name type="scientific">Dovyalis caffra</name>
    <dbReference type="NCBI Taxonomy" id="77055"/>
    <lineage>
        <taxon>Eukaryota</taxon>
        <taxon>Viridiplantae</taxon>
        <taxon>Streptophyta</taxon>
        <taxon>Embryophyta</taxon>
        <taxon>Tracheophyta</taxon>
        <taxon>Spermatophyta</taxon>
        <taxon>Magnoliopsida</taxon>
        <taxon>eudicotyledons</taxon>
        <taxon>Gunneridae</taxon>
        <taxon>Pentapetalae</taxon>
        <taxon>rosids</taxon>
        <taxon>fabids</taxon>
        <taxon>Malpighiales</taxon>
        <taxon>Salicaceae</taxon>
        <taxon>Flacourtieae</taxon>
        <taxon>Dovyalis</taxon>
    </lineage>
</organism>
<sequence>LNAAGLRFWNFTLHVKHPYEFRMNHNPCSRGSRLHDRNWSPATNLCRKKKGTEQRKDQPNSTNPREKDRGKRGVNRVNEACDDLDFDSFVHRLLLESLVPVFDMRVRFAAKVEGTGAPFEGDNSQHFQSLDKMEQTTSQEEVDWIGEDGEKLSHNQKVHTLTRSNSCSLPYRKPGHAIKDGAACFSKRHL</sequence>
<evidence type="ECO:0000313" key="2">
    <source>
        <dbReference type="EMBL" id="CAK7331763.1"/>
    </source>
</evidence>
<proteinExistence type="predicted"/>
<dbReference type="EMBL" id="CAWUPB010000913">
    <property type="protein sequence ID" value="CAK7331763.1"/>
    <property type="molecule type" value="Genomic_DNA"/>
</dbReference>
<protein>
    <submittedName>
        <fullName evidence="2">Uncharacterized protein</fullName>
    </submittedName>
</protein>